<sequence length="70" mass="7608">MFNSPMRRARETADIIASAIGLSVSEDARLRERMNWDGRQPGNSAAQAAGGRLVPMQAKGLRARLVLSRA</sequence>
<protein>
    <submittedName>
        <fullName evidence="1">Uncharacterized protein</fullName>
    </submittedName>
</protein>
<organism evidence="1 2">
    <name type="scientific">Nonomuraea recticatena</name>
    <dbReference type="NCBI Taxonomy" id="46178"/>
    <lineage>
        <taxon>Bacteria</taxon>
        <taxon>Bacillati</taxon>
        <taxon>Actinomycetota</taxon>
        <taxon>Actinomycetes</taxon>
        <taxon>Streptosporangiales</taxon>
        <taxon>Streptosporangiaceae</taxon>
        <taxon>Nonomuraea</taxon>
    </lineage>
</organism>
<accession>A0ABP6FX21</accession>
<dbReference type="EMBL" id="BAAATE010000074">
    <property type="protein sequence ID" value="GAA2701951.1"/>
    <property type="molecule type" value="Genomic_DNA"/>
</dbReference>
<dbReference type="Gene3D" id="3.40.50.1240">
    <property type="entry name" value="Phosphoglycerate mutase-like"/>
    <property type="match status" value="1"/>
</dbReference>
<name>A0ABP6FX21_9ACTN</name>
<keyword evidence="2" id="KW-1185">Reference proteome</keyword>
<evidence type="ECO:0000313" key="2">
    <source>
        <dbReference type="Proteomes" id="UP001501666"/>
    </source>
</evidence>
<proteinExistence type="predicted"/>
<dbReference type="Proteomes" id="UP001501666">
    <property type="component" value="Unassembled WGS sequence"/>
</dbReference>
<comment type="caution">
    <text evidence="1">The sequence shown here is derived from an EMBL/GenBank/DDBJ whole genome shotgun (WGS) entry which is preliminary data.</text>
</comment>
<dbReference type="InterPro" id="IPR013078">
    <property type="entry name" value="His_Pase_superF_clade-1"/>
</dbReference>
<dbReference type="Pfam" id="PF00300">
    <property type="entry name" value="His_Phos_1"/>
    <property type="match status" value="1"/>
</dbReference>
<dbReference type="SUPFAM" id="SSF53254">
    <property type="entry name" value="Phosphoglycerate mutase-like"/>
    <property type="match status" value="1"/>
</dbReference>
<dbReference type="RefSeq" id="WP_379506256.1">
    <property type="nucleotide sequence ID" value="NZ_BAAATE010000074.1"/>
</dbReference>
<reference evidence="2" key="1">
    <citation type="journal article" date="2019" name="Int. J. Syst. Evol. Microbiol.">
        <title>The Global Catalogue of Microorganisms (GCM) 10K type strain sequencing project: providing services to taxonomists for standard genome sequencing and annotation.</title>
        <authorList>
            <consortium name="The Broad Institute Genomics Platform"/>
            <consortium name="The Broad Institute Genome Sequencing Center for Infectious Disease"/>
            <person name="Wu L."/>
            <person name="Ma J."/>
        </authorList>
    </citation>
    <scope>NUCLEOTIDE SEQUENCE [LARGE SCALE GENOMIC DNA]</scope>
    <source>
        <strain evidence="2">JCM 6835</strain>
    </source>
</reference>
<gene>
    <name evidence="1" type="ORF">GCM10010412_099920</name>
</gene>
<evidence type="ECO:0000313" key="1">
    <source>
        <dbReference type="EMBL" id="GAA2701951.1"/>
    </source>
</evidence>
<dbReference type="InterPro" id="IPR029033">
    <property type="entry name" value="His_PPase_superfam"/>
</dbReference>